<feature type="transmembrane region" description="Helical" evidence="3">
    <location>
        <begin position="239"/>
        <end position="256"/>
    </location>
</feature>
<dbReference type="Pfam" id="PF25474">
    <property type="entry name" value="TPR_TmcB"/>
    <property type="match status" value="1"/>
</dbReference>
<feature type="coiled-coil region" evidence="1">
    <location>
        <begin position="1375"/>
        <end position="1404"/>
    </location>
</feature>
<gene>
    <name evidence="5" type="ORF">IMG5_099190</name>
</gene>
<keyword evidence="1" id="KW-0175">Coiled coil</keyword>
<evidence type="ECO:0000259" key="4">
    <source>
        <dbReference type="PROSITE" id="PS50112"/>
    </source>
</evidence>
<dbReference type="Gene3D" id="3.30.450.20">
    <property type="entry name" value="PAS domain"/>
    <property type="match status" value="1"/>
</dbReference>
<feature type="transmembrane region" description="Helical" evidence="3">
    <location>
        <begin position="1147"/>
        <end position="1165"/>
    </location>
</feature>
<dbReference type="PANTHER" id="PTHR31600:SF2">
    <property type="entry name" value="GAMETE ENRICHED GENE 10 PROTEIN-RELATED"/>
    <property type="match status" value="1"/>
</dbReference>
<dbReference type="GO" id="GO:0004222">
    <property type="term" value="F:metalloendopeptidase activity"/>
    <property type="evidence" value="ECO:0007669"/>
    <property type="project" value="UniProtKB-EC"/>
</dbReference>
<feature type="transmembrane region" description="Helical" evidence="3">
    <location>
        <begin position="302"/>
        <end position="321"/>
    </location>
</feature>
<accession>G0QS44</accession>
<dbReference type="InterPro" id="IPR000014">
    <property type="entry name" value="PAS"/>
</dbReference>
<keyword evidence="5" id="KW-0808">Transferase</keyword>
<dbReference type="InterPro" id="IPR035965">
    <property type="entry name" value="PAS-like_dom_sf"/>
</dbReference>
<keyword evidence="5" id="KW-0378">Hydrolase</keyword>
<dbReference type="EC" id="2.7.13.3" evidence="5"/>
<keyword evidence="6" id="KW-1185">Reference proteome</keyword>
<dbReference type="InterPro" id="IPR052994">
    <property type="entry name" value="Tiny_macrocysts_regulators"/>
</dbReference>
<dbReference type="GO" id="GO:0004673">
    <property type="term" value="F:protein histidine kinase activity"/>
    <property type="evidence" value="ECO:0007669"/>
    <property type="project" value="UniProtKB-EC"/>
</dbReference>
<evidence type="ECO:0000256" key="2">
    <source>
        <dbReference type="SAM" id="MobiDB-lite"/>
    </source>
</evidence>
<evidence type="ECO:0000256" key="3">
    <source>
        <dbReference type="SAM" id="Phobius"/>
    </source>
</evidence>
<dbReference type="PANTHER" id="PTHR31600">
    <property type="entry name" value="TINY MACROCYSTS PROTEIN B-RELATED"/>
    <property type="match status" value="1"/>
</dbReference>
<feature type="transmembrane region" description="Helical" evidence="3">
    <location>
        <begin position="41"/>
        <end position="59"/>
    </location>
</feature>
<feature type="coiled-coil region" evidence="1">
    <location>
        <begin position="1096"/>
        <end position="1123"/>
    </location>
</feature>
<keyword evidence="3" id="KW-1133">Transmembrane helix</keyword>
<dbReference type="Proteomes" id="UP000008983">
    <property type="component" value="Unassembled WGS sequence"/>
</dbReference>
<feature type="compositionally biased region" description="Polar residues" evidence="2">
    <location>
        <begin position="965"/>
        <end position="978"/>
    </location>
</feature>
<feature type="compositionally biased region" description="Basic and acidic residues" evidence="2">
    <location>
        <begin position="953"/>
        <end position="964"/>
    </location>
</feature>
<evidence type="ECO:0000313" key="6">
    <source>
        <dbReference type="Proteomes" id="UP000008983"/>
    </source>
</evidence>
<organism evidence="5 6">
    <name type="scientific">Ichthyophthirius multifiliis</name>
    <name type="common">White spot disease agent</name>
    <name type="synonym">Ich</name>
    <dbReference type="NCBI Taxonomy" id="5932"/>
    <lineage>
        <taxon>Eukaryota</taxon>
        <taxon>Sar</taxon>
        <taxon>Alveolata</taxon>
        <taxon>Ciliophora</taxon>
        <taxon>Intramacronucleata</taxon>
        <taxon>Oligohymenophorea</taxon>
        <taxon>Hymenostomatida</taxon>
        <taxon>Ophryoglenina</taxon>
        <taxon>Ichthyophthirius</taxon>
    </lineage>
</organism>
<name>G0QS44_ICHMU</name>
<sequence length="1469" mass="172844">MQNKKLVYEDLSNLEIILNEIKLQFFQFTNYLIDVNIVSPFLFRILLIIESIQFIYFSLHPQLKYIWDSNIISTVQNIFGYVQVNTQIIIQIIKLKKKILQILSSKQQQIKVMDNLQQILGLLSYSCKFLSFYGTLVKTIQPLPFFDIFINILLCNQKKFEDITCYNEMYFIQVVITILAIIIQFFFCFIFILLMNDINPFSKVSYASQPNYICQIKLILKILLSSYFALDHKASIQNNLQLIIIFFTLVFLLELYNKMPYYTQNTAIFSIVCEVSLFWISACCYIQGLLKNQGNIKNLNGTLFYLLAGFPSINVLFYNLIQLKNKKYCILFSSEIKKPEDMECYFLILSNLIENRKNRISNILLEGILKIHNQKCKENSEICPCSILIDKSKCCNIEIFKGNEDNEELKWYLFLKSIINVLQKKYIKSAKLNLLNAYIYHEKLKLKFRALTEMMIAETHKSTIKEQFAMVRYRNIIEIDIIDTDMRNEQNKDVDVNGIVHYEGQFVKFIKSLEISVNMHLEFWRELLEESPDVEKLQIIGSRITYTIEDVQQCYSTLCLIRQNNIRSLLIYGYFVKNIINNEIMAQEYFEQAAYISKSAVVTKQLGDNQNMKYNENSNTGILLMSANISTKFYVQNTNYDFTRILGWPKQEIINQNIKNYIMPKLIQSIHDNLVSNYIETSIPKAIGFERLITPVNKDGFIIPCLLMIKILPNLEEGLQFVGFFKEIDEIYCSPYKRNDDNQDQIYNYLIYKVEEDKQNQVLVGITQGCYQNFGIPTSLINNNSPMSNQFTIDLICPQIIQPEILLQMSTNNGAQITMDTTIIGDIFLISQQSLEDNLYSQNNLEVEKDTTFNFNQNKYKKAQINVWLEEEFVYQVIIKSQQNFKISLYNKKYLKTKKQTKIHIIKFIESDQQVKIILSDQQNLVGQTQYQKQTQEQSQIIQIEKKLSDNKNLDIKNKDDDQSRNPISNNNENQKQVNLIDENNYDQKLSSNFQQNESEEIRQLKDIKSSISQYKIPKSIKNLQISVGFIFLSLIIITSSEFIIKSEQQQAINDGIEAVYSAFNTNYLIAEVNFITRKIWLISNGYENQNKQIISKVLQNLLDQKIQILNQLQQDVVKAKINIERRQGYDINTIEINTQVQIQFYIFKYIYIFIYIYIYIYIYIQKKILSNGTTINVNTNYTDAINFYIAQSGGLANSTLTDFIQLNQNEYSYTQQYFYYVNQNGLFSIRQGAEQLALIYNNFYISLIDNFFDIFMIIMIIAIFLITFSLIIIIPIIINVQKSSYGVLGFFAAVPIKELEIFANKCDEYIKTYIERKNIQNKNRLIINSNTIQSNNNNISILYINNENSNVKDEINQKEQQSLIKNNTINTDNMQQINKNKLIENNQQENEENQKNLVSKNNKKQLKNNENKYKQNKYINIQIQKYINIYNIIYYFIYHIYIQFFLIILVILLYFNYLFFLLYLFLIS</sequence>
<feature type="region of interest" description="Disordered" evidence="2">
    <location>
        <begin position="953"/>
        <end position="980"/>
    </location>
</feature>
<feature type="transmembrane region" description="Helical" evidence="3">
    <location>
        <begin position="1024"/>
        <end position="1045"/>
    </location>
</feature>
<dbReference type="InParanoid" id="G0QS44"/>
<protein>
    <submittedName>
        <fullName evidence="5">PAS domain S-box family protein</fullName>
        <ecNumber evidence="5">2.7.13.3</ecNumber>
        <ecNumber evidence="5">3.4.24.69</ecNumber>
    </submittedName>
</protein>
<reference evidence="5 6" key="1">
    <citation type="submission" date="2011-07" db="EMBL/GenBank/DDBJ databases">
        <authorList>
            <person name="Coyne R."/>
            <person name="Brami D."/>
            <person name="Johnson J."/>
            <person name="Hostetler J."/>
            <person name="Hannick L."/>
            <person name="Clark T."/>
            <person name="Cassidy-Hanley D."/>
            <person name="Inman J."/>
        </authorList>
    </citation>
    <scope>NUCLEOTIDE SEQUENCE [LARGE SCALE GENOMIC DNA]</scope>
    <source>
        <strain evidence="5 6">G5</strain>
    </source>
</reference>
<dbReference type="OMA" id="DEASHME"/>
<feature type="transmembrane region" description="Helical" evidence="3">
    <location>
        <begin position="1255"/>
        <end position="1279"/>
    </location>
</feature>
<feature type="transmembrane region" description="Helical" evidence="3">
    <location>
        <begin position="212"/>
        <end position="230"/>
    </location>
</feature>
<dbReference type="eggNOG" id="ENOG502R2IN">
    <property type="taxonomic scope" value="Eukaryota"/>
</dbReference>
<dbReference type="NCBIfam" id="TIGR00229">
    <property type="entry name" value="sensory_box"/>
    <property type="match status" value="1"/>
</dbReference>
<keyword evidence="3" id="KW-0812">Transmembrane</keyword>
<dbReference type="GeneID" id="14908109"/>
<feature type="transmembrane region" description="Helical" evidence="3">
    <location>
        <begin position="268"/>
        <end position="290"/>
    </location>
</feature>
<dbReference type="EMBL" id="GL983805">
    <property type="protein sequence ID" value="EGR31957.1"/>
    <property type="molecule type" value="Genomic_DNA"/>
</dbReference>
<dbReference type="RefSeq" id="XP_004035443.1">
    <property type="nucleotide sequence ID" value="XM_004035395.1"/>
</dbReference>
<evidence type="ECO:0000256" key="1">
    <source>
        <dbReference type="SAM" id="Coils"/>
    </source>
</evidence>
<feature type="domain" description="PAS" evidence="4">
    <location>
        <begin position="639"/>
        <end position="682"/>
    </location>
</feature>
<evidence type="ECO:0000313" key="5">
    <source>
        <dbReference type="EMBL" id="EGR31957.1"/>
    </source>
</evidence>
<dbReference type="EC" id="3.4.24.69" evidence="5"/>
<feature type="transmembrane region" description="Helical" evidence="3">
    <location>
        <begin position="1433"/>
        <end position="1466"/>
    </location>
</feature>
<dbReference type="OrthoDB" id="297535at2759"/>
<feature type="transmembrane region" description="Helical" evidence="3">
    <location>
        <begin position="169"/>
        <end position="192"/>
    </location>
</feature>
<dbReference type="InterPro" id="IPR057352">
    <property type="entry name" value="TPR_TmcB/C"/>
</dbReference>
<dbReference type="PROSITE" id="PS50112">
    <property type="entry name" value="PAS"/>
    <property type="match status" value="1"/>
</dbReference>
<keyword evidence="3" id="KW-0472">Membrane</keyword>
<dbReference type="SUPFAM" id="SSF55785">
    <property type="entry name" value="PYP-like sensor domain (PAS domain)"/>
    <property type="match status" value="1"/>
</dbReference>
<proteinExistence type="predicted"/>